<dbReference type="PANTHER" id="PTHR30595:SF6">
    <property type="entry name" value="SCHLAFEN ALBA-2 DOMAIN-CONTAINING PROTEIN"/>
    <property type="match status" value="1"/>
</dbReference>
<comment type="caution">
    <text evidence="2">The sequence shown here is derived from an EMBL/GenBank/DDBJ whole genome shotgun (WGS) entry which is preliminary data.</text>
</comment>
<dbReference type="EMBL" id="DYTQ01000113">
    <property type="protein sequence ID" value="HJH25069.1"/>
    <property type="molecule type" value="Genomic_DNA"/>
</dbReference>
<dbReference type="InterPro" id="IPR036390">
    <property type="entry name" value="WH_DNA-bd_sf"/>
</dbReference>
<dbReference type="Gene3D" id="3.30.950.30">
    <property type="entry name" value="Schlafen, AAA domain"/>
    <property type="match status" value="1"/>
</dbReference>
<dbReference type="InterPro" id="IPR038475">
    <property type="entry name" value="RecG_C_sf"/>
</dbReference>
<dbReference type="Pfam" id="PF04326">
    <property type="entry name" value="SLFN_AlbA_2"/>
    <property type="match status" value="1"/>
</dbReference>
<dbReference type="PANTHER" id="PTHR30595">
    <property type="entry name" value="GLPR-RELATED TRANSCRIPTIONAL REPRESSOR"/>
    <property type="match status" value="1"/>
</dbReference>
<dbReference type="Gene3D" id="3.30.565.60">
    <property type="match status" value="1"/>
</dbReference>
<dbReference type="Pfam" id="PF13749">
    <property type="entry name" value="HATPase_c_4"/>
    <property type="match status" value="1"/>
</dbReference>
<accession>A0A9D3ACA9</accession>
<organism evidence="2 3">
    <name type="scientific">Paenalcaligenes hominis</name>
    <dbReference type="NCBI Taxonomy" id="643674"/>
    <lineage>
        <taxon>Bacteria</taxon>
        <taxon>Pseudomonadati</taxon>
        <taxon>Pseudomonadota</taxon>
        <taxon>Betaproteobacteria</taxon>
        <taxon>Burkholderiales</taxon>
        <taxon>Alcaligenaceae</taxon>
        <taxon>Paenalcaligenes</taxon>
    </lineage>
</organism>
<name>A0A9D3ACA9_9BURK</name>
<feature type="domain" description="Schlafen AlbA-2" evidence="1">
    <location>
        <begin position="23"/>
        <end position="144"/>
    </location>
</feature>
<protein>
    <submittedName>
        <fullName evidence="2">DNA binding domain-containing protein</fullName>
    </submittedName>
</protein>
<dbReference type="SUPFAM" id="SSF46785">
    <property type="entry name" value="Winged helix' DNA-binding domain"/>
    <property type="match status" value="1"/>
</dbReference>
<gene>
    <name evidence="2" type="ORF">K8U84_11030</name>
</gene>
<proteinExistence type="predicted"/>
<evidence type="ECO:0000313" key="3">
    <source>
        <dbReference type="Proteomes" id="UP000700248"/>
    </source>
</evidence>
<dbReference type="Proteomes" id="UP000700248">
    <property type="component" value="Unassembled WGS sequence"/>
</dbReference>
<dbReference type="InterPro" id="IPR036388">
    <property type="entry name" value="WH-like_DNA-bd_sf"/>
</dbReference>
<evidence type="ECO:0000313" key="2">
    <source>
        <dbReference type="EMBL" id="HJH25069.1"/>
    </source>
</evidence>
<dbReference type="AlphaFoldDB" id="A0A9D3ACA9"/>
<dbReference type="InterPro" id="IPR007421">
    <property type="entry name" value="Schlafen_AlbA_2_dom"/>
</dbReference>
<sequence>MRTIAQIKELLLELEHCIADDLEDQDLDFKQWDTKSRDKAVRTIVQMAVCMANGGGGTVVFGVSDRVMGQEKAILGVPLEVDINVLKKAVYDQTDPKIMPVFEEFTVQQGTGRILLMQIHPGLPPYTDSSGRGTIRIGKDCQPLTGTLRSKISIETGDTDYTAETISPMNPRLFSPTAMETLRNLAKSERAPEDLLQLSDEDLLNTLGLIRNGEITRAAILLAGTEEALREHLPGYGWTFLQMTTDTAYGIREDKVSSLPLSVKRIEELLVPFNPITTVEHGLFHYEYRTWPTIALREALMNAFCHRDLRLSGPVMVKLYSNRIEISSNGGFIGGISPDNILHHQPVARNPLLVEALTRLRLVNRTNLGISRMFSTMLMEGKEPPVIRESGESVTVVFFRRELNPAFRVFVTEESTAGRDLGVDSLIILQYLLQHPELDIATAAKLCQRREAEVRETVSVLEQRGYIEHGGVGRGTYWTMHPDLYNRLSDDDQGEARRRIDWEAAKTRVLSILVERSRRGEQGMSNQEIRQVTRFDRNQVRRLMQELQHENQRLKQLGERRWTRYEYSIKDEH</sequence>
<dbReference type="Gene3D" id="1.10.10.10">
    <property type="entry name" value="Winged helix-like DNA-binding domain superfamily/Winged helix DNA-binding domain"/>
    <property type="match status" value="1"/>
</dbReference>
<reference evidence="2" key="2">
    <citation type="submission" date="2021-09" db="EMBL/GenBank/DDBJ databases">
        <authorList>
            <person name="Gilroy R."/>
        </authorList>
    </citation>
    <scope>NUCLEOTIDE SEQUENCE</scope>
    <source>
        <strain evidence="2">CHK175-13533</strain>
    </source>
</reference>
<dbReference type="RefSeq" id="WP_276831895.1">
    <property type="nucleotide sequence ID" value="NZ_DYTQ01000113.1"/>
</dbReference>
<evidence type="ECO:0000259" key="1">
    <source>
        <dbReference type="Pfam" id="PF04326"/>
    </source>
</evidence>
<reference evidence="2" key="1">
    <citation type="journal article" date="2021" name="PeerJ">
        <title>Extensive microbial diversity within the chicken gut microbiome revealed by metagenomics and culture.</title>
        <authorList>
            <person name="Gilroy R."/>
            <person name="Ravi A."/>
            <person name="Getino M."/>
            <person name="Pursley I."/>
            <person name="Horton D.L."/>
            <person name="Alikhan N.F."/>
            <person name="Baker D."/>
            <person name="Gharbi K."/>
            <person name="Hall N."/>
            <person name="Watson M."/>
            <person name="Adriaenssens E.M."/>
            <person name="Foster-Nyarko E."/>
            <person name="Jarju S."/>
            <person name="Secka A."/>
            <person name="Antonio M."/>
            <person name="Oren A."/>
            <person name="Chaudhuri R.R."/>
            <person name="La Ragione R."/>
            <person name="Hildebrand F."/>
            <person name="Pallen M.J."/>
        </authorList>
    </citation>
    <scope>NUCLEOTIDE SEQUENCE</scope>
    <source>
        <strain evidence="2">CHK175-13533</strain>
    </source>
</reference>
<dbReference type="Gene3D" id="6.10.10.130">
    <property type="match status" value="1"/>
</dbReference>
<dbReference type="InterPro" id="IPR038461">
    <property type="entry name" value="Schlafen_AlbA_2_dom_sf"/>
</dbReference>